<dbReference type="Proteomes" id="UP001153069">
    <property type="component" value="Unassembled WGS sequence"/>
</dbReference>
<dbReference type="AlphaFoldDB" id="A0A9N8H2B0"/>
<proteinExistence type="predicted"/>
<accession>A0A9N8H2B0</accession>
<evidence type="ECO:0000313" key="2">
    <source>
        <dbReference type="Proteomes" id="UP001153069"/>
    </source>
</evidence>
<evidence type="ECO:0000313" key="1">
    <source>
        <dbReference type="EMBL" id="CAB9499433.1"/>
    </source>
</evidence>
<name>A0A9N8H2B0_9STRA</name>
<reference evidence="1" key="1">
    <citation type="submission" date="2020-06" db="EMBL/GenBank/DDBJ databases">
        <authorList>
            <consortium name="Plant Systems Biology data submission"/>
        </authorList>
    </citation>
    <scope>NUCLEOTIDE SEQUENCE</scope>
    <source>
        <strain evidence="1">D6</strain>
    </source>
</reference>
<sequence>MSEMRKLTKYFCCLGGESGGRYDSHADEVFDDLFHKDVLIVGNAKTHNFDEWKDWYKRSIQDGLVFEMQKVVKTGPDSIVWTLLIHLENGTTLTHTAKGLFKDGKLIKTEPADPTVYDVMTKPKRKPVCIL</sequence>
<gene>
    <name evidence="1" type="ORF">SEMRO_60_G034860.1</name>
</gene>
<protein>
    <submittedName>
        <fullName evidence="1">Uncharacterized protein</fullName>
    </submittedName>
</protein>
<keyword evidence="2" id="KW-1185">Reference proteome</keyword>
<dbReference type="EMBL" id="CAICTM010000059">
    <property type="protein sequence ID" value="CAB9499433.1"/>
    <property type="molecule type" value="Genomic_DNA"/>
</dbReference>
<comment type="caution">
    <text evidence="1">The sequence shown here is derived from an EMBL/GenBank/DDBJ whole genome shotgun (WGS) entry which is preliminary data.</text>
</comment>
<organism evidence="1 2">
    <name type="scientific">Seminavis robusta</name>
    <dbReference type="NCBI Taxonomy" id="568900"/>
    <lineage>
        <taxon>Eukaryota</taxon>
        <taxon>Sar</taxon>
        <taxon>Stramenopiles</taxon>
        <taxon>Ochrophyta</taxon>
        <taxon>Bacillariophyta</taxon>
        <taxon>Bacillariophyceae</taxon>
        <taxon>Bacillariophycidae</taxon>
        <taxon>Naviculales</taxon>
        <taxon>Naviculaceae</taxon>
        <taxon>Seminavis</taxon>
    </lineage>
</organism>